<comment type="catalytic activity">
    <reaction evidence="8">
        <text>L-seryl-[protein] + ATP = O-phospho-L-seryl-[protein] + ADP + H(+)</text>
        <dbReference type="Rhea" id="RHEA:17989"/>
        <dbReference type="Rhea" id="RHEA-COMP:9863"/>
        <dbReference type="Rhea" id="RHEA-COMP:11604"/>
        <dbReference type="ChEBI" id="CHEBI:15378"/>
        <dbReference type="ChEBI" id="CHEBI:29999"/>
        <dbReference type="ChEBI" id="CHEBI:30616"/>
        <dbReference type="ChEBI" id="CHEBI:83421"/>
        <dbReference type="ChEBI" id="CHEBI:456216"/>
        <dbReference type="EC" id="2.7.11.1"/>
    </reaction>
</comment>
<organism evidence="9 10">
    <name type="scientific">Aspergillus clavatus (strain ATCC 1007 / CBS 513.65 / DSM 816 / NCTC 3887 / NRRL 1 / QM 1276 / 107)</name>
    <dbReference type="NCBI Taxonomy" id="344612"/>
    <lineage>
        <taxon>Eukaryota</taxon>
        <taxon>Fungi</taxon>
        <taxon>Dikarya</taxon>
        <taxon>Ascomycota</taxon>
        <taxon>Pezizomycotina</taxon>
        <taxon>Eurotiomycetes</taxon>
        <taxon>Eurotiomycetidae</taxon>
        <taxon>Eurotiales</taxon>
        <taxon>Aspergillaceae</taxon>
        <taxon>Aspergillus</taxon>
        <taxon>Aspergillus subgen. Fumigati</taxon>
    </lineage>
</organism>
<sequence length="252" mass="28854">MASTPLSQPREFPTSGFTVLDSSRDFEEETLPGYVKERYYPVRIGEVFRSRYQVVTKLGFGSSSTVWLCRDLCDGQYLVLKVHARTMRKPSEVQISNHLKAVHDAHGVEKYPNNILLGIDDKTVLAYMEEDEITNPAPRKFLDDRTIYATRAMPLTSGEPILADLGEARLAEERQTGLIMPDVYRAPEVMLGMDWDRAKTWTLKAAKLDVLRKWFRSWDHLLLNFSGEVNNALNSGMRKVIGRVRKRFLNSL</sequence>
<keyword evidence="5" id="KW-0418">Kinase</keyword>
<dbReference type="OMA" id="KVHARTM"/>
<evidence type="ECO:0000256" key="3">
    <source>
        <dbReference type="ARBA" id="ARBA00022679"/>
    </source>
</evidence>
<dbReference type="Gene3D" id="3.30.200.20">
    <property type="entry name" value="Phosphorylase Kinase, domain 1"/>
    <property type="match status" value="1"/>
</dbReference>
<dbReference type="PANTHER" id="PTHR47634:SF9">
    <property type="entry name" value="PROTEIN KINASE DOMAIN-CONTAINING PROTEIN-RELATED"/>
    <property type="match status" value="1"/>
</dbReference>
<keyword evidence="6" id="KW-0067">ATP-binding</keyword>
<evidence type="ECO:0000256" key="1">
    <source>
        <dbReference type="ARBA" id="ARBA00012513"/>
    </source>
</evidence>
<dbReference type="EMBL" id="DS027045">
    <property type="protein sequence ID" value="EAW14130.1"/>
    <property type="molecule type" value="Genomic_DNA"/>
</dbReference>
<dbReference type="GeneID" id="4708103"/>
<dbReference type="GO" id="GO:0000245">
    <property type="term" value="P:spliceosomal complex assembly"/>
    <property type="evidence" value="ECO:0007669"/>
    <property type="project" value="TreeGrafter"/>
</dbReference>
<comment type="catalytic activity">
    <reaction evidence="7">
        <text>L-threonyl-[protein] + ATP = O-phospho-L-threonyl-[protein] + ADP + H(+)</text>
        <dbReference type="Rhea" id="RHEA:46608"/>
        <dbReference type="Rhea" id="RHEA-COMP:11060"/>
        <dbReference type="Rhea" id="RHEA-COMP:11605"/>
        <dbReference type="ChEBI" id="CHEBI:15378"/>
        <dbReference type="ChEBI" id="CHEBI:30013"/>
        <dbReference type="ChEBI" id="CHEBI:30616"/>
        <dbReference type="ChEBI" id="CHEBI:61977"/>
        <dbReference type="ChEBI" id="CHEBI:456216"/>
        <dbReference type="EC" id="2.7.11.1"/>
    </reaction>
</comment>
<evidence type="ECO:0000313" key="10">
    <source>
        <dbReference type="Proteomes" id="UP000006701"/>
    </source>
</evidence>
<reference evidence="9 10" key="1">
    <citation type="journal article" date="2008" name="PLoS Genet.">
        <title>Genomic islands in the pathogenic filamentous fungus Aspergillus fumigatus.</title>
        <authorList>
            <person name="Fedorova N.D."/>
            <person name="Khaldi N."/>
            <person name="Joardar V.S."/>
            <person name="Maiti R."/>
            <person name="Amedeo P."/>
            <person name="Anderson M.J."/>
            <person name="Crabtree J."/>
            <person name="Silva J.C."/>
            <person name="Badger J.H."/>
            <person name="Albarraq A."/>
            <person name="Angiuoli S."/>
            <person name="Bussey H."/>
            <person name="Bowyer P."/>
            <person name="Cotty P.J."/>
            <person name="Dyer P.S."/>
            <person name="Egan A."/>
            <person name="Galens K."/>
            <person name="Fraser-Liggett C.M."/>
            <person name="Haas B.J."/>
            <person name="Inman J.M."/>
            <person name="Kent R."/>
            <person name="Lemieux S."/>
            <person name="Malavazi I."/>
            <person name="Orvis J."/>
            <person name="Roemer T."/>
            <person name="Ronning C.M."/>
            <person name="Sundaram J.P."/>
            <person name="Sutton G."/>
            <person name="Turner G."/>
            <person name="Venter J.C."/>
            <person name="White O.R."/>
            <person name="Whitty B.R."/>
            <person name="Youngman P."/>
            <person name="Wolfe K.H."/>
            <person name="Goldman G.H."/>
            <person name="Wortman J.R."/>
            <person name="Jiang B."/>
            <person name="Denning D.W."/>
            <person name="Nierman W.C."/>
        </authorList>
    </citation>
    <scope>NUCLEOTIDE SEQUENCE [LARGE SCALE GENOMIC DNA]</scope>
    <source>
        <strain evidence="10">ATCC 1007 / CBS 513.65 / DSM 816 / NCTC 3887 / NRRL 1</strain>
    </source>
</reference>
<evidence type="ECO:0000313" key="9">
    <source>
        <dbReference type="EMBL" id="EAW14130.1"/>
    </source>
</evidence>
<dbReference type="eggNOG" id="KOG1290">
    <property type="taxonomic scope" value="Eukaryota"/>
</dbReference>
<dbReference type="KEGG" id="act:ACLA_071630"/>
<dbReference type="Gene3D" id="1.10.510.10">
    <property type="entry name" value="Transferase(Phosphotransferase) domain 1"/>
    <property type="match status" value="1"/>
</dbReference>
<protein>
    <recommendedName>
        <fullName evidence="1">non-specific serine/threonine protein kinase</fullName>
        <ecNumber evidence="1">2.7.11.1</ecNumber>
    </recommendedName>
</protein>
<dbReference type="PANTHER" id="PTHR47634">
    <property type="entry name" value="PROTEIN KINASE DOMAIN-CONTAINING PROTEIN-RELATED"/>
    <property type="match status" value="1"/>
</dbReference>
<evidence type="ECO:0000256" key="5">
    <source>
        <dbReference type="ARBA" id="ARBA00022777"/>
    </source>
</evidence>
<dbReference type="Proteomes" id="UP000006701">
    <property type="component" value="Unassembled WGS sequence"/>
</dbReference>
<evidence type="ECO:0000256" key="7">
    <source>
        <dbReference type="ARBA" id="ARBA00047899"/>
    </source>
</evidence>
<evidence type="ECO:0000256" key="8">
    <source>
        <dbReference type="ARBA" id="ARBA00048679"/>
    </source>
</evidence>
<dbReference type="EC" id="2.7.11.1" evidence="1"/>
<name>A1C6V9_ASPCL</name>
<evidence type="ECO:0000256" key="6">
    <source>
        <dbReference type="ARBA" id="ARBA00022840"/>
    </source>
</evidence>
<evidence type="ECO:0000256" key="2">
    <source>
        <dbReference type="ARBA" id="ARBA00022527"/>
    </source>
</evidence>
<dbReference type="AlphaFoldDB" id="A1C6V9"/>
<dbReference type="GO" id="GO:0050684">
    <property type="term" value="P:regulation of mRNA processing"/>
    <property type="evidence" value="ECO:0007669"/>
    <property type="project" value="TreeGrafter"/>
</dbReference>
<dbReference type="InterPro" id="IPR011009">
    <property type="entry name" value="Kinase-like_dom_sf"/>
</dbReference>
<dbReference type="SUPFAM" id="SSF56112">
    <property type="entry name" value="Protein kinase-like (PK-like)"/>
    <property type="match status" value="1"/>
</dbReference>
<accession>A1C6V9</accession>
<dbReference type="InterPro" id="IPR051334">
    <property type="entry name" value="SRPK"/>
</dbReference>
<keyword evidence="2" id="KW-0723">Serine/threonine-protein kinase</keyword>
<keyword evidence="3" id="KW-0808">Transferase</keyword>
<dbReference type="GO" id="GO:0004674">
    <property type="term" value="F:protein serine/threonine kinase activity"/>
    <property type="evidence" value="ECO:0007669"/>
    <property type="project" value="UniProtKB-KW"/>
</dbReference>
<dbReference type="RefSeq" id="XP_001275556.1">
    <property type="nucleotide sequence ID" value="XM_001275555.1"/>
</dbReference>
<gene>
    <name evidence="9" type="ORF">ACLA_071630</name>
</gene>
<dbReference type="HOGENOM" id="CLU_000288_81_1_1"/>
<proteinExistence type="predicted"/>
<dbReference type="OrthoDB" id="5979581at2759"/>
<keyword evidence="10" id="KW-1185">Reference proteome</keyword>
<dbReference type="GO" id="GO:0005524">
    <property type="term" value="F:ATP binding"/>
    <property type="evidence" value="ECO:0007669"/>
    <property type="project" value="UniProtKB-KW"/>
</dbReference>
<keyword evidence="4" id="KW-0547">Nucleotide-binding</keyword>
<dbReference type="VEuPathDB" id="FungiDB:ACLA_071630"/>
<evidence type="ECO:0000256" key="4">
    <source>
        <dbReference type="ARBA" id="ARBA00022741"/>
    </source>
</evidence>